<evidence type="ECO:0000313" key="13">
    <source>
        <dbReference type="EMBL" id="KAJ4746542.1"/>
    </source>
</evidence>
<keyword evidence="4 10" id="KW-0863">Zinc-finger</keyword>
<dbReference type="Pfam" id="PF02892">
    <property type="entry name" value="zf-BED"/>
    <property type="match status" value="1"/>
</dbReference>
<organism evidence="13 14">
    <name type="scientific">Rhynchospora pubera</name>
    <dbReference type="NCBI Taxonomy" id="906938"/>
    <lineage>
        <taxon>Eukaryota</taxon>
        <taxon>Viridiplantae</taxon>
        <taxon>Streptophyta</taxon>
        <taxon>Embryophyta</taxon>
        <taxon>Tracheophyta</taxon>
        <taxon>Spermatophyta</taxon>
        <taxon>Magnoliopsida</taxon>
        <taxon>Liliopsida</taxon>
        <taxon>Poales</taxon>
        <taxon>Cyperaceae</taxon>
        <taxon>Cyperoideae</taxon>
        <taxon>Rhynchosporeae</taxon>
        <taxon>Rhynchospora</taxon>
    </lineage>
</organism>
<evidence type="ECO:0000256" key="2">
    <source>
        <dbReference type="ARBA" id="ARBA00011738"/>
    </source>
</evidence>
<evidence type="ECO:0000256" key="11">
    <source>
        <dbReference type="SAM" id="MobiDB-lite"/>
    </source>
</evidence>
<comment type="subunit">
    <text evidence="2">Homodimer.</text>
</comment>
<dbReference type="EMBL" id="JAMFTS010000005">
    <property type="protein sequence ID" value="KAJ4746542.1"/>
    <property type="molecule type" value="Genomic_DNA"/>
</dbReference>
<protein>
    <submittedName>
        <fullName evidence="13">Zinc finger BED domain-containing protein DAYSLEEPER</fullName>
    </submittedName>
</protein>
<dbReference type="GO" id="GO:0003677">
    <property type="term" value="F:DNA binding"/>
    <property type="evidence" value="ECO:0007669"/>
    <property type="project" value="UniProtKB-KW"/>
</dbReference>
<feature type="region of interest" description="Disordered" evidence="11">
    <location>
        <begin position="1"/>
        <end position="56"/>
    </location>
</feature>
<dbReference type="InterPro" id="IPR003656">
    <property type="entry name" value="Znf_BED"/>
</dbReference>
<reference evidence="13" key="1">
    <citation type="submission" date="2022-08" db="EMBL/GenBank/DDBJ databases">
        <authorList>
            <person name="Marques A."/>
        </authorList>
    </citation>
    <scope>NUCLEOTIDE SEQUENCE</scope>
    <source>
        <strain evidence="13">RhyPub2mFocal</strain>
        <tissue evidence="13">Leaves</tissue>
    </source>
</reference>
<dbReference type="Pfam" id="PF14372">
    <property type="entry name" value="hAT-like_RNase-H"/>
    <property type="match status" value="1"/>
</dbReference>
<keyword evidence="14" id="KW-1185">Reference proteome</keyword>
<sequence>MGAGLHFETQEEIERIQKDAPNDPNTDPNNPNTTGQDGEKEPPCEEEGANPKKRKTRKVTAKVWQYFNKGPVDEEGSYSAICKYCGAKYLQGQQRGTASMKNHIDKGCKKFPRNRRDALQKMLQAAKSAEGTELIPWVFDQMKCRKALAMLVIAHEYPFNCVNHYYLRLLFNELQPSFKIPSRMTLRSDCIKFYEEQHVTLYEQLGQLTCRFSFTSDLWTNKGRDRGFMAISCHYIDEKWILRKRIITFVPLPSPHTGKHIAEAFYEKLVLWNLDKRAFCLVLDNASSNDACINELFAKTPIQDDLPVDGQVFHQRCGCHILNLIVQDGLSVLKDEIRDIRDTMKYIKHSQGRMEKFKLACSQSQIPFKKPAWDVPTRWNSTYLMLVLALELKPALCRYSNLDKRYYLKPAEFKWDAVECLVSYLKVFYEATLKLSGTKYPTLNLFFPEFAEVYLSIKRMSSSPFPFIVQMGAEMTDKFDKYWSIGNSLLAIACVLDPRCKLYVVEYYMKELFPEECDNFIANLRECMKALFNDYVEENASDENRARVSKRKKTIVVAGASASGSATNSRAALKDYIKERKNSEPPKSELEDYLATEVDEATVDEDFDILAWWRLKSPKYPILSQLTKDILAVPISTVASESAFSTSGRILSPARSSLNDESIEALLCAQDWLRASINEKGEKIGEPLWTIDEGGSIED</sequence>
<dbReference type="PROSITE" id="PS50808">
    <property type="entry name" value="ZF_BED"/>
    <property type="match status" value="1"/>
</dbReference>
<comment type="subcellular location">
    <subcellularLocation>
        <location evidence="1">Nucleus</location>
    </subcellularLocation>
</comment>
<dbReference type="PANTHER" id="PTHR46481:SF10">
    <property type="entry name" value="ZINC FINGER BED DOMAIN-CONTAINING PROTEIN 39"/>
    <property type="match status" value="1"/>
</dbReference>
<dbReference type="SMART" id="SM00614">
    <property type="entry name" value="ZnF_BED"/>
    <property type="match status" value="1"/>
</dbReference>
<keyword evidence="7" id="KW-0238">DNA-binding</keyword>
<evidence type="ECO:0000256" key="4">
    <source>
        <dbReference type="ARBA" id="ARBA00022771"/>
    </source>
</evidence>
<evidence type="ECO:0000256" key="8">
    <source>
        <dbReference type="ARBA" id="ARBA00023163"/>
    </source>
</evidence>
<name>A0AAV8BTP6_9POAL</name>
<keyword evidence="9" id="KW-0539">Nucleus</keyword>
<evidence type="ECO:0000313" key="14">
    <source>
        <dbReference type="Proteomes" id="UP001140206"/>
    </source>
</evidence>
<keyword evidence="8" id="KW-0804">Transcription</keyword>
<comment type="caution">
    <text evidence="13">The sequence shown here is derived from an EMBL/GenBank/DDBJ whole genome shotgun (WGS) entry which is preliminary data.</text>
</comment>
<gene>
    <name evidence="13" type="ORF">LUZ62_080947</name>
</gene>
<dbReference type="AlphaFoldDB" id="A0AAV8BTP6"/>
<proteinExistence type="predicted"/>
<dbReference type="PANTHER" id="PTHR46481">
    <property type="entry name" value="ZINC FINGER BED DOMAIN-CONTAINING PROTEIN 4"/>
    <property type="match status" value="1"/>
</dbReference>
<dbReference type="InterPro" id="IPR025525">
    <property type="entry name" value="hAT-like_transposase_RNase-H"/>
</dbReference>
<feature type="compositionally biased region" description="Low complexity" evidence="11">
    <location>
        <begin position="22"/>
        <end position="34"/>
    </location>
</feature>
<dbReference type="InterPro" id="IPR008906">
    <property type="entry name" value="HATC_C_dom"/>
</dbReference>
<evidence type="ECO:0000256" key="7">
    <source>
        <dbReference type="ARBA" id="ARBA00023125"/>
    </source>
</evidence>
<evidence type="ECO:0000256" key="3">
    <source>
        <dbReference type="ARBA" id="ARBA00022723"/>
    </source>
</evidence>
<keyword evidence="3" id="KW-0479">Metal-binding</keyword>
<dbReference type="SUPFAM" id="SSF53098">
    <property type="entry name" value="Ribonuclease H-like"/>
    <property type="match status" value="1"/>
</dbReference>
<feature type="domain" description="BED-type" evidence="12">
    <location>
        <begin position="58"/>
        <end position="115"/>
    </location>
</feature>
<dbReference type="InterPro" id="IPR052035">
    <property type="entry name" value="ZnF_BED_domain_contain"/>
</dbReference>
<dbReference type="Proteomes" id="UP001140206">
    <property type="component" value="Chromosome 5"/>
</dbReference>
<evidence type="ECO:0000256" key="9">
    <source>
        <dbReference type="ARBA" id="ARBA00023242"/>
    </source>
</evidence>
<evidence type="ECO:0000259" key="12">
    <source>
        <dbReference type="PROSITE" id="PS50808"/>
    </source>
</evidence>
<dbReference type="Pfam" id="PF05699">
    <property type="entry name" value="Dimer_Tnp_hAT"/>
    <property type="match status" value="1"/>
</dbReference>
<dbReference type="InterPro" id="IPR012337">
    <property type="entry name" value="RNaseH-like_sf"/>
</dbReference>
<dbReference type="GO" id="GO:0046983">
    <property type="term" value="F:protein dimerization activity"/>
    <property type="evidence" value="ECO:0007669"/>
    <property type="project" value="InterPro"/>
</dbReference>
<feature type="compositionally biased region" description="Basic and acidic residues" evidence="11">
    <location>
        <begin position="8"/>
        <end position="21"/>
    </location>
</feature>
<accession>A0AAV8BTP6</accession>
<dbReference type="GO" id="GO:0005634">
    <property type="term" value="C:nucleus"/>
    <property type="evidence" value="ECO:0007669"/>
    <property type="project" value="UniProtKB-SubCell"/>
</dbReference>
<evidence type="ECO:0000256" key="10">
    <source>
        <dbReference type="PROSITE-ProRule" id="PRU00027"/>
    </source>
</evidence>
<dbReference type="GO" id="GO:0008270">
    <property type="term" value="F:zinc ion binding"/>
    <property type="evidence" value="ECO:0007669"/>
    <property type="project" value="UniProtKB-KW"/>
</dbReference>
<keyword evidence="5" id="KW-0862">Zinc</keyword>
<evidence type="ECO:0000256" key="1">
    <source>
        <dbReference type="ARBA" id="ARBA00004123"/>
    </source>
</evidence>
<evidence type="ECO:0000256" key="6">
    <source>
        <dbReference type="ARBA" id="ARBA00023015"/>
    </source>
</evidence>
<keyword evidence="6" id="KW-0805">Transcription regulation</keyword>
<evidence type="ECO:0000256" key="5">
    <source>
        <dbReference type="ARBA" id="ARBA00022833"/>
    </source>
</evidence>